<feature type="non-terminal residue" evidence="1">
    <location>
        <position position="1"/>
    </location>
</feature>
<gene>
    <name evidence="1" type="ORF">S01H1_76601</name>
</gene>
<sequence>IQRLNEVIAVRGVPLACKTYGENPKKAREILLNILNRLGPTSTISEIYRLVHEIDKIWPYDPEFVVLIYKTVFKYEETSEDKTLMGGGGVLTLTSTRKQDYSMCYYSLAEDFPKFMNANPIYATRAMIKSINALVKRTEISRHSDSSKIRSLTFPFFDITAKYLPDGSCVWDDNDFNRERSKMLSSYDNYVLELLKNESQKELLTNLIKEVAQINEVAVIWRHLLKTASRNPEIF</sequence>
<dbReference type="EMBL" id="BARS01051421">
    <property type="protein sequence ID" value="GAG45238.1"/>
    <property type="molecule type" value="Genomic_DNA"/>
</dbReference>
<comment type="caution">
    <text evidence="1">The sequence shown here is derived from an EMBL/GenBank/DDBJ whole genome shotgun (WGS) entry which is preliminary data.</text>
</comment>
<name>X0Y928_9ZZZZ</name>
<feature type="non-terminal residue" evidence="1">
    <location>
        <position position="235"/>
    </location>
</feature>
<protein>
    <submittedName>
        <fullName evidence="1">Uncharacterized protein</fullName>
    </submittedName>
</protein>
<reference evidence="1" key="1">
    <citation type="journal article" date="2014" name="Front. Microbiol.">
        <title>High frequency of phylogenetically diverse reductive dehalogenase-homologous genes in deep subseafloor sedimentary metagenomes.</title>
        <authorList>
            <person name="Kawai M."/>
            <person name="Futagami T."/>
            <person name="Toyoda A."/>
            <person name="Takaki Y."/>
            <person name="Nishi S."/>
            <person name="Hori S."/>
            <person name="Arai W."/>
            <person name="Tsubouchi T."/>
            <person name="Morono Y."/>
            <person name="Uchiyama I."/>
            <person name="Ito T."/>
            <person name="Fujiyama A."/>
            <person name="Inagaki F."/>
            <person name="Takami H."/>
        </authorList>
    </citation>
    <scope>NUCLEOTIDE SEQUENCE</scope>
    <source>
        <strain evidence="1">Expedition CK06-06</strain>
    </source>
</reference>
<dbReference type="AlphaFoldDB" id="X0Y928"/>
<proteinExistence type="predicted"/>
<accession>X0Y928</accession>
<organism evidence="1">
    <name type="scientific">marine sediment metagenome</name>
    <dbReference type="NCBI Taxonomy" id="412755"/>
    <lineage>
        <taxon>unclassified sequences</taxon>
        <taxon>metagenomes</taxon>
        <taxon>ecological metagenomes</taxon>
    </lineage>
</organism>
<evidence type="ECO:0000313" key="1">
    <source>
        <dbReference type="EMBL" id="GAG45238.1"/>
    </source>
</evidence>